<dbReference type="Pfam" id="PF15982">
    <property type="entry name" value="TMEM135_C_rich"/>
    <property type="match status" value="1"/>
</dbReference>
<comment type="similarity">
    <text evidence="2">Belongs to the TMEM135 family.</text>
</comment>
<evidence type="ECO:0000259" key="7">
    <source>
        <dbReference type="Pfam" id="PF15982"/>
    </source>
</evidence>
<dbReference type="InterPro" id="IPR031926">
    <property type="entry name" value="TMEM135_N"/>
</dbReference>
<dbReference type="PANTHER" id="PTHR12459">
    <property type="entry name" value="TRANSMEMBRANE PROTEIN 135-RELATED"/>
    <property type="match status" value="1"/>
</dbReference>
<dbReference type="GO" id="GO:0012505">
    <property type="term" value="C:endomembrane system"/>
    <property type="evidence" value="ECO:0007669"/>
    <property type="project" value="UniProtKB-SubCell"/>
</dbReference>
<evidence type="ECO:0000256" key="6">
    <source>
        <dbReference type="SAM" id="Phobius"/>
    </source>
</evidence>
<gene>
    <name evidence="8" type="ORF">BJG266_LOCUS39560</name>
    <name evidence="9" type="ORF">QVE165_LOCUS56461</name>
</gene>
<keyword evidence="4 6" id="KW-1133">Transmembrane helix</keyword>
<proteinExistence type="inferred from homology"/>
<sequence length="442" mass="51151">MSLQLRSSLPYECNQVLHPWHKNCIPAAWMLTKPCFRESFKIYCVLYGVTGLIKLRKIRTLKDFRKFLFGLVNDILQSTAFLGTHGLIVMPAYCAGRRILGGINYYGMYFQSLCCTLLTISIERKQRRGALALYMANLAAEVLFKMAVQRRIITPIPNGEILLFSISSAIYTYMLKTTSEHKHNSLLFSIVKLLIGNEECAPSLKIEEPAKPKRKSVYFAVVYKYLKYIKQWPKIQNKNHPICKHKYHCLIHILLGFLKRFSVGVFIQLILHFTSSPLRFLRHPTLFFYTLNRNVFNLGKFFGFYSAIYRLISCLLRNILKYDRPEHGLLAGYLAGFSMIFYKSSTLAMYMMAKLIESIYFKYAADKKVPIIPWFDSVLYALSTALVFHAAIIEPQAMRPAYYKFLERLTGGHFSEVNRPMMDCFGVCSSKLFPNYKLPSLK</sequence>
<keyword evidence="5 6" id="KW-0472">Membrane</keyword>
<feature type="domain" description="Transmembrane protein 135 N-terminal" evidence="7">
    <location>
        <begin position="10"/>
        <end position="148"/>
    </location>
</feature>
<evidence type="ECO:0000256" key="4">
    <source>
        <dbReference type="ARBA" id="ARBA00022989"/>
    </source>
</evidence>
<feature type="transmembrane region" description="Helical" evidence="6">
    <location>
        <begin position="67"/>
        <end position="93"/>
    </location>
</feature>
<evidence type="ECO:0000256" key="2">
    <source>
        <dbReference type="ARBA" id="ARBA00008924"/>
    </source>
</evidence>
<dbReference type="EMBL" id="CAJNOI010001726">
    <property type="protein sequence ID" value="CAF1434958.1"/>
    <property type="molecule type" value="Genomic_DNA"/>
</dbReference>
<comment type="subcellular location">
    <subcellularLocation>
        <location evidence="1">Endomembrane system</location>
        <topology evidence="1">Multi-pass membrane protein</topology>
    </subcellularLocation>
</comment>
<evidence type="ECO:0000313" key="9">
    <source>
        <dbReference type="EMBL" id="CAF1625716.1"/>
    </source>
</evidence>
<dbReference type="EMBL" id="CAJNOM010002059">
    <property type="protein sequence ID" value="CAF1625716.1"/>
    <property type="molecule type" value="Genomic_DNA"/>
</dbReference>
<keyword evidence="10" id="KW-1185">Reference proteome</keyword>
<evidence type="ECO:0000256" key="5">
    <source>
        <dbReference type="ARBA" id="ARBA00023136"/>
    </source>
</evidence>
<feature type="transmembrane region" description="Helical" evidence="6">
    <location>
        <begin position="328"/>
        <end position="351"/>
    </location>
</feature>
<reference evidence="8" key="1">
    <citation type="submission" date="2021-02" db="EMBL/GenBank/DDBJ databases">
        <authorList>
            <person name="Nowell W R."/>
        </authorList>
    </citation>
    <scope>NUCLEOTIDE SEQUENCE</scope>
</reference>
<dbReference type="PANTHER" id="PTHR12459:SF15">
    <property type="entry name" value="TRANSMEMBRANE PROTEIN 135"/>
    <property type="match status" value="1"/>
</dbReference>
<feature type="transmembrane region" description="Helical" evidence="6">
    <location>
        <begin position="105"/>
        <end position="122"/>
    </location>
</feature>
<dbReference type="Proteomes" id="UP000663877">
    <property type="component" value="Unassembled WGS sequence"/>
</dbReference>
<keyword evidence="3 6" id="KW-0812">Transmembrane</keyword>
<comment type="caution">
    <text evidence="8">The sequence shown here is derived from an EMBL/GenBank/DDBJ whole genome shotgun (WGS) entry which is preliminary data.</text>
</comment>
<evidence type="ECO:0000313" key="10">
    <source>
        <dbReference type="Proteomes" id="UP000663832"/>
    </source>
</evidence>
<evidence type="ECO:0000256" key="3">
    <source>
        <dbReference type="ARBA" id="ARBA00022692"/>
    </source>
</evidence>
<feature type="transmembrane region" description="Helical" evidence="6">
    <location>
        <begin position="249"/>
        <end position="275"/>
    </location>
</feature>
<dbReference type="Proteomes" id="UP000663832">
    <property type="component" value="Unassembled WGS sequence"/>
</dbReference>
<feature type="transmembrane region" description="Helical" evidence="6">
    <location>
        <begin position="371"/>
        <end position="393"/>
    </location>
</feature>
<evidence type="ECO:0000256" key="1">
    <source>
        <dbReference type="ARBA" id="ARBA00004127"/>
    </source>
</evidence>
<organism evidence="8 11">
    <name type="scientific">Adineta steineri</name>
    <dbReference type="NCBI Taxonomy" id="433720"/>
    <lineage>
        <taxon>Eukaryota</taxon>
        <taxon>Metazoa</taxon>
        <taxon>Spiralia</taxon>
        <taxon>Gnathifera</taxon>
        <taxon>Rotifera</taxon>
        <taxon>Eurotatoria</taxon>
        <taxon>Bdelloidea</taxon>
        <taxon>Adinetida</taxon>
        <taxon>Adinetidae</taxon>
        <taxon>Adineta</taxon>
    </lineage>
</organism>
<evidence type="ECO:0000313" key="8">
    <source>
        <dbReference type="EMBL" id="CAF1434958.1"/>
    </source>
</evidence>
<name>A0A815NI52_9BILA</name>
<dbReference type="InterPro" id="IPR026749">
    <property type="entry name" value="Tmem135"/>
</dbReference>
<feature type="transmembrane region" description="Helical" evidence="6">
    <location>
        <begin position="295"/>
        <end position="316"/>
    </location>
</feature>
<accession>A0A815NI52</accession>
<protein>
    <recommendedName>
        <fullName evidence="7">Transmembrane protein 135 N-terminal domain-containing protein</fullName>
    </recommendedName>
</protein>
<dbReference type="OrthoDB" id="291792at2759"/>
<dbReference type="AlphaFoldDB" id="A0A815NI52"/>
<evidence type="ECO:0000313" key="11">
    <source>
        <dbReference type="Proteomes" id="UP000663877"/>
    </source>
</evidence>